<dbReference type="EMBL" id="BBXM02000009">
    <property type="protein sequence ID" value="GIC94186.1"/>
    <property type="molecule type" value="Genomic_DNA"/>
</dbReference>
<keyword evidence="3" id="KW-0808">Transferase</keyword>
<accession>A0A8E0R3R0</accession>
<dbReference type="Proteomes" id="UP000036893">
    <property type="component" value="Unassembled WGS sequence"/>
</dbReference>
<dbReference type="PANTHER" id="PTHR40627:SF4">
    <property type="entry name" value="PRENYLTRANSFERASE ASQH1-RELATED"/>
    <property type="match status" value="1"/>
</dbReference>
<dbReference type="Pfam" id="PF11991">
    <property type="entry name" value="Trp_DMAT"/>
    <property type="match status" value="1"/>
</dbReference>
<evidence type="ECO:0000256" key="3">
    <source>
        <dbReference type="ARBA" id="ARBA00022679"/>
    </source>
</evidence>
<comment type="similarity">
    <text evidence="2">Belongs to the tryptophan dimethylallyltransferase family.</text>
</comment>
<dbReference type="PANTHER" id="PTHR40627">
    <property type="entry name" value="INDOLE PRENYLTRANSFERASE TDIB-RELATED"/>
    <property type="match status" value="1"/>
</dbReference>
<protein>
    <submittedName>
        <fullName evidence="4">Aromatic prenyltransferase</fullName>
    </submittedName>
</protein>
<dbReference type="GO" id="GO:0016765">
    <property type="term" value="F:transferase activity, transferring alkyl or aryl (other than methyl) groups"/>
    <property type="evidence" value="ECO:0007669"/>
    <property type="project" value="InterPro"/>
</dbReference>
<dbReference type="GO" id="GO:0009820">
    <property type="term" value="P:alkaloid metabolic process"/>
    <property type="evidence" value="ECO:0007669"/>
    <property type="project" value="InterPro"/>
</dbReference>
<dbReference type="InterPro" id="IPR033964">
    <property type="entry name" value="ABBA"/>
</dbReference>
<dbReference type="NCBIfam" id="TIGR03429">
    <property type="entry name" value="arom_pren_DMATS"/>
    <property type="match status" value="1"/>
</dbReference>
<proteinExistence type="inferred from homology"/>
<organism evidence="4 5">
    <name type="scientific">Aspergillus udagawae</name>
    <dbReference type="NCBI Taxonomy" id="91492"/>
    <lineage>
        <taxon>Eukaryota</taxon>
        <taxon>Fungi</taxon>
        <taxon>Dikarya</taxon>
        <taxon>Ascomycota</taxon>
        <taxon>Pezizomycotina</taxon>
        <taxon>Eurotiomycetes</taxon>
        <taxon>Eurotiomycetidae</taxon>
        <taxon>Eurotiales</taxon>
        <taxon>Aspergillaceae</taxon>
        <taxon>Aspergillus</taxon>
        <taxon>Aspergillus subgen. Fumigati</taxon>
    </lineage>
</organism>
<dbReference type="SFLD" id="SFLDS00036">
    <property type="entry name" value="Aromatic_Prenyltransferase"/>
    <property type="match status" value="1"/>
</dbReference>
<dbReference type="CDD" id="cd13929">
    <property type="entry name" value="PT-DMATS_CymD"/>
    <property type="match status" value="1"/>
</dbReference>
<dbReference type="GeneID" id="66998158"/>
<evidence type="ECO:0000256" key="2">
    <source>
        <dbReference type="ARBA" id="ARBA00010209"/>
    </source>
</evidence>
<reference evidence="4" key="2">
    <citation type="submission" date="2021-01" db="EMBL/GenBank/DDBJ databases">
        <title>Pan-genome distribution and transcriptional activeness of fungal secondary metabolism genes in Aspergillus section Fumigati.</title>
        <authorList>
            <person name="Takahashi H."/>
            <person name="Umemura M."/>
            <person name="Ninomiya A."/>
            <person name="Kusuya Y."/>
            <person name="Urayama S."/>
            <person name="Shimizu M."/>
            <person name="Watanabe A."/>
            <person name="Kamei K."/>
            <person name="Yaguchi T."/>
            <person name="Hagiwara D."/>
        </authorList>
    </citation>
    <scope>NUCLEOTIDE SEQUENCE</scope>
    <source>
        <strain evidence="4">IFM 46973</strain>
    </source>
</reference>
<comment type="caution">
    <text evidence="4">The sequence shown here is derived from an EMBL/GenBank/DDBJ whole genome shotgun (WGS) entry which is preliminary data.</text>
</comment>
<evidence type="ECO:0000313" key="5">
    <source>
        <dbReference type="Proteomes" id="UP000036893"/>
    </source>
</evidence>
<dbReference type="AlphaFoldDB" id="A0A8E0R3R0"/>
<dbReference type="InterPro" id="IPR017795">
    <property type="entry name" value="ABBA_NscD-like"/>
</dbReference>
<name>A0A8E0R3R0_9EURO</name>
<sequence length="365" mass="40886">MLDMASYLPESQATHLQFFRDGVTASLGPHPRRHEAPTAWRSFMTDDNTPVELSWCWSNAADIPTVRYAVDPIGKVAGPAASPMNATSSARLLQNALPLAPEVDLGLLSYFQQRLTTEETINNKALDCSAEVPQSQHFMGFDLMEKSIVIKQYFLPSWRALAEGRSNSSLVLQAIRNLPGPADSLASSLDVVADYIESFPPDSQPVVEILAIDCLKPRDSRLKIYLRSRNTTLHSVVDMLTLGGRVAISDEGCKSLKELWRSVFDLHQDEHSNLDPLQENSHRTGGILYYFELKSNASIPQSKVYLPVRHYSRDDDQIARGLSKFLEARGKRLRTGSYYDGVKELWYVLLDQLDTITGTDSMEYS</sequence>
<evidence type="ECO:0000313" key="4">
    <source>
        <dbReference type="EMBL" id="GIC94186.1"/>
    </source>
</evidence>
<comment type="pathway">
    <text evidence="1">Secondary metabolite biosynthesis.</text>
</comment>
<evidence type="ECO:0000256" key="1">
    <source>
        <dbReference type="ARBA" id="ARBA00005179"/>
    </source>
</evidence>
<reference evidence="4" key="1">
    <citation type="journal article" date="2015" name="Genome Announc.">
        <title>Draft Genome Sequence of the Pathogenic Filamentous Fungus Aspergillus udagawae Strain IFM 46973T.</title>
        <authorList>
            <person name="Kusuya Y."/>
            <person name="Takahashi-Nakaguchi A."/>
            <person name="Takahashi H."/>
            <person name="Yaguchi T."/>
        </authorList>
    </citation>
    <scope>NUCLEOTIDE SEQUENCE</scope>
    <source>
        <strain evidence="4">IFM 46973</strain>
    </source>
</reference>
<gene>
    <name evidence="4" type="ORF">Aud_010681</name>
</gene>
<dbReference type="RefSeq" id="XP_043151452.1">
    <property type="nucleotide sequence ID" value="XM_043295517.1"/>
</dbReference>